<evidence type="ECO:0000256" key="1">
    <source>
        <dbReference type="HAMAP-Rule" id="MF_00764"/>
    </source>
</evidence>
<protein>
    <recommendedName>
        <fullName evidence="1">UPF0306 protein CCS41_13005</fullName>
    </recommendedName>
</protein>
<accession>A0A2U8I7N6</accession>
<dbReference type="STRING" id="1878942.GCA_900128755_00198"/>
<dbReference type="HAMAP" id="MF_00764">
    <property type="entry name" value="UPF0306"/>
    <property type="match status" value="1"/>
</dbReference>
<dbReference type="Proteomes" id="UP000261875">
    <property type="component" value="Chromosome"/>
</dbReference>
<comment type="similarity">
    <text evidence="1">Belongs to the UPF0306 family.</text>
</comment>
<reference evidence="2 3" key="1">
    <citation type="submission" date="2017-05" db="EMBL/GenBank/DDBJ databases">
        <title>Genome sequence of Candidatus Fukatsuia symbiotica and Candidatus Hamiltonella defensa from Acyrthosiphon pisum strain 5D.</title>
        <authorList>
            <person name="Patel V.A."/>
            <person name="Chevignon G."/>
            <person name="Russell J.A."/>
            <person name="Oliver K.M."/>
        </authorList>
    </citation>
    <scope>NUCLEOTIDE SEQUENCE [LARGE SCALE GENOMIC DNA]</scope>
    <source>
        <strain evidence="2 3">5D</strain>
    </source>
</reference>
<dbReference type="RefSeq" id="WP_072550440.1">
    <property type="nucleotide sequence ID" value="NZ_CP021659.1"/>
</dbReference>
<proteinExistence type="inferred from homology"/>
<evidence type="ECO:0000313" key="3">
    <source>
        <dbReference type="Proteomes" id="UP000261875"/>
    </source>
</evidence>
<dbReference type="PIRSF" id="PIRSF009554">
    <property type="entry name" value="UCP009554"/>
    <property type="match status" value="1"/>
</dbReference>
<gene>
    <name evidence="2" type="ORF">CCS41_13005</name>
</gene>
<dbReference type="NCBIfam" id="NF002900">
    <property type="entry name" value="PRK03467.1"/>
    <property type="match status" value="1"/>
</dbReference>
<dbReference type="InterPro" id="IPR011194">
    <property type="entry name" value="UPF0306"/>
</dbReference>
<evidence type="ECO:0000313" key="2">
    <source>
        <dbReference type="EMBL" id="AWK15182.1"/>
    </source>
</evidence>
<name>A0A2U8I7N6_9GAMM</name>
<dbReference type="EMBL" id="CP021659">
    <property type="protein sequence ID" value="AWK15182.1"/>
    <property type="molecule type" value="Genomic_DNA"/>
</dbReference>
<organism evidence="2 3">
    <name type="scientific">Candidatus Fukatsuia symbiotica</name>
    <dbReference type="NCBI Taxonomy" id="1878942"/>
    <lineage>
        <taxon>Bacteria</taxon>
        <taxon>Pseudomonadati</taxon>
        <taxon>Pseudomonadota</taxon>
        <taxon>Gammaproteobacteria</taxon>
        <taxon>Enterobacterales</taxon>
        <taxon>Yersiniaceae</taxon>
        <taxon>Candidatus Fukatsuia</taxon>
    </lineage>
</organism>
<dbReference type="AlphaFoldDB" id="A0A2U8I7N6"/>
<dbReference type="KEGG" id="fsm:CCS41_13005"/>
<dbReference type="InterPro" id="IPR012349">
    <property type="entry name" value="Split_barrel_FMN-bd"/>
</dbReference>
<keyword evidence="3" id="KW-1185">Reference proteome</keyword>
<sequence>MQNSANLAIICDFLDQQHVLTLCASQAADMWCANCFYLFDQQDMRLYLMTEPTTRHAELMQLNPRVVGTIANQPDDPRLIKGIQYRGDIAVLTSEDKHIRKRYCQRFPVAKTAVTPLWQLRLLEIKMTNNELGFAKKLFWAR</sequence>
<dbReference type="OrthoDB" id="8447155at2"/>
<dbReference type="Gene3D" id="2.30.110.10">
    <property type="entry name" value="Electron Transport, Fmn-binding Protein, Chain A"/>
    <property type="match status" value="1"/>
</dbReference>
<dbReference type="SUPFAM" id="SSF50475">
    <property type="entry name" value="FMN-binding split barrel"/>
    <property type="match status" value="1"/>
</dbReference>